<feature type="compositionally biased region" description="Acidic residues" evidence="1">
    <location>
        <begin position="1"/>
        <end position="12"/>
    </location>
</feature>
<evidence type="ECO:0000313" key="3">
    <source>
        <dbReference type="EMBL" id="SFF51624.1"/>
    </source>
</evidence>
<dbReference type="STRING" id="380248.SAMN05216251_11739"/>
<accession>A0A1I2JAS0</accession>
<organism evidence="3 4">
    <name type="scientific">Actinacidiphila alni</name>
    <dbReference type="NCBI Taxonomy" id="380248"/>
    <lineage>
        <taxon>Bacteria</taxon>
        <taxon>Bacillati</taxon>
        <taxon>Actinomycetota</taxon>
        <taxon>Actinomycetes</taxon>
        <taxon>Kitasatosporales</taxon>
        <taxon>Streptomycetaceae</taxon>
        <taxon>Actinacidiphila</taxon>
    </lineage>
</organism>
<dbReference type="Pfam" id="PF19054">
    <property type="entry name" value="DUF5753"/>
    <property type="match status" value="1"/>
</dbReference>
<dbReference type="OrthoDB" id="2897536at2"/>
<evidence type="ECO:0000259" key="2">
    <source>
        <dbReference type="PROSITE" id="PS50943"/>
    </source>
</evidence>
<gene>
    <name evidence="3" type="ORF">SAMN05216251_11739</name>
</gene>
<dbReference type="InterPro" id="IPR001387">
    <property type="entry name" value="Cro/C1-type_HTH"/>
</dbReference>
<name>A0A1I2JAS0_9ACTN</name>
<dbReference type="Pfam" id="PF13560">
    <property type="entry name" value="HTH_31"/>
    <property type="match status" value="1"/>
</dbReference>
<reference evidence="3 4" key="1">
    <citation type="submission" date="2016-10" db="EMBL/GenBank/DDBJ databases">
        <authorList>
            <person name="de Groot N.N."/>
        </authorList>
    </citation>
    <scope>NUCLEOTIDE SEQUENCE [LARGE SCALE GENOMIC DNA]</scope>
    <source>
        <strain evidence="3 4">CGMCC 4.3510</strain>
    </source>
</reference>
<dbReference type="CDD" id="cd00093">
    <property type="entry name" value="HTH_XRE"/>
    <property type="match status" value="1"/>
</dbReference>
<dbReference type="GO" id="GO:0003677">
    <property type="term" value="F:DNA binding"/>
    <property type="evidence" value="ECO:0007669"/>
    <property type="project" value="InterPro"/>
</dbReference>
<dbReference type="Proteomes" id="UP000199323">
    <property type="component" value="Unassembled WGS sequence"/>
</dbReference>
<protein>
    <submittedName>
        <fullName evidence="3">Helix-turn-helix</fullName>
    </submittedName>
</protein>
<dbReference type="SMART" id="SM00530">
    <property type="entry name" value="HTH_XRE"/>
    <property type="match status" value="1"/>
</dbReference>
<proteinExistence type="predicted"/>
<evidence type="ECO:0000313" key="4">
    <source>
        <dbReference type="Proteomes" id="UP000199323"/>
    </source>
</evidence>
<sequence>MSAETENTDPDDTSTSPLKHFGHEVKLERERQGMSRSELGKLASCGYSLVAKIEAGDRMPALDFAESCDRAFPHSNGRFVRLWPLVIRYAYPSWFRPFVDLEAAAASIRSFEVQVVPGLLQTPEYARAVMEAGRLRLGTQRVDNLLTARMERQRILNRPDPPDLWVILHENVLRVRVGTADVFGAQLAKLLQAAETPSTVIQVVPYAAGGHAGLAGPFAILSMDEGPDVVYADSFAQGQIVADPAEVKGALRAYDLLTAVALSPSDSLDLIRITMKELNR</sequence>
<dbReference type="InterPro" id="IPR010982">
    <property type="entry name" value="Lambda_DNA-bd_dom_sf"/>
</dbReference>
<dbReference type="Gene3D" id="1.10.260.40">
    <property type="entry name" value="lambda repressor-like DNA-binding domains"/>
    <property type="match status" value="1"/>
</dbReference>
<feature type="region of interest" description="Disordered" evidence="1">
    <location>
        <begin position="1"/>
        <end position="21"/>
    </location>
</feature>
<keyword evidence="4" id="KW-1185">Reference proteome</keyword>
<dbReference type="RefSeq" id="WP_093715957.1">
    <property type="nucleotide sequence ID" value="NZ_FONG01000017.1"/>
</dbReference>
<feature type="domain" description="HTH cro/C1-type" evidence="2">
    <location>
        <begin position="25"/>
        <end position="79"/>
    </location>
</feature>
<dbReference type="SUPFAM" id="SSF47413">
    <property type="entry name" value="lambda repressor-like DNA-binding domains"/>
    <property type="match status" value="1"/>
</dbReference>
<dbReference type="EMBL" id="FONG01000017">
    <property type="protein sequence ID" value="SFF51624.1"/>
    <property type="molecule type" value="Genomic_DNA"/>
</dbReference>
<evidence type="ECO:0000256" key="1">
    <source>
        <dbReference type="SAM" id="MobiDB-lite"/>
    </source>
</evidence>
<dbReference type="PROSITE" id="PS50943">
    <property type="entry name" value="HTH_CROC1"/>
    <property type="match status" value="1"/>
</dbReference>
<dbReference type="AlphaFoldDB" id="A0A1I2JAS0"/>
<dbReference type="InterPro" id="IPR043917">
    <property type="entry name" value="DUF5753"/>
</dbReference>